<comment type="catalytic activity">
    <reaction evidence="6 7">
        <text>UDP-alpha-D-glucose + 2 NAD(+) + H2O = UDP-alpha-D-glucuronate + 2 NADH + 3 H(+)</text>
        <dbReference type="Rhea" id="RHEA:23596"/>
        <dbReference type="ChEBI" id="CHEBI:15377"/>
        <dbReference type="ChEBI" id="CHEBI:15378"/>
        <dbReference type="ChEBI" id="CHEBI:57540"/>
        <dbReference type="ChEBI" id="CHEBI:57945"/>
        <dbReference type="ChEBI" id="CHEBI:58052"/>
        <dbReference type="ChEBI" id="CHEBI:58885"/>
        <dbReference type="EC" id="1.1.1.22"/>
    </reaction>
</comment>
<accession>A0A931CA87</accession>
<feature type="binding site" evidence="10">
    <location>
        <position position="35"/>
    </location>
    <ligand>
        <name>NAD(+)</name>
        <dbReference type="ChEBI" id="CHEBI:57540"/>
    </ligand>
</feature>
<comment type="pathway">
    <text evidence="1">Nucleotide-sugar biosynthesis; UDP-alpha-D-glucuronate biosynthesis; UDP-alpha-D-glucuronate from UDP-alpha-D-glucose: step 1/1.</text>
</comment>
<dbReference type="PANTHER" id="PTHR43750:SF3">
    <property type="entry name" value="UDP-GLUCOSE 6-DEHYDROGENASE TUAD"/>
    <property type="match status" value="1"/>
</dbReference>
<dbReference type="AlphaFoldDB" id="A0A931CA87"/>
<gene>
    <name evidence="12" type="ORF">I4J89_06830</name>
</gene>
<dbReference type="SMART" id="SM00984">
    <property type="entry name" value="UDPG_MGDP_dh_C"/>
    <property type="match status" value="1"/>
</dbReference>
<evidence type="ECO:0000256" key="3">
    <source>
        <dbReference type="ARBA" id="ARBA00012954"/>
    </source>
</evidence>
<feature type="binding site" evidence="9">
    <location>
        <position position="341"/>
    </location>
    <ligand>
        <name>substrate</name>
    </ligand>
</feature>
<feature type="binding site" evidence="10">
    <location>
        <position position="30"/>
    </location>
    <ligand>
        <name>NAD(+)</name>
        <dbReference type="ChEBI" id="CHEBI:57540"/>
    </ligand>
</feature>
<reference evidence="12" key="1">
    <citation type="submission" date="2020-11" db="EMBL/GenBank/DDBJ databases">
        <title>Isolation and identification of active actinomycetes.</title>
        <authorList>
            <person name="Sun X."/>
        </authorList>
    </citation>
    <scope>NUCLEOTIDE SEQUENCE</scope>
    <source>
        <strain evidence="12">NEAU-A11</strain>
    </source>
</reference>
<dbReference type="InterPro" id="IPR014027">
    <property type="entry name" value="UDP-Glc/GDP-Man_DH_C"/>
</dbReference>
<dbReference type="Pfam" id="PF03720">
    <property type="entry name" value="UDPG_MGDP_dh_C"/>
    <property type="match status" value="1"/>
</dbReference>
<dbReference type="GO" id="GO:0003979">
    <property type="term" value="F:UDP-glucose 6-dehydrogenase activity"/>
    <property type="evidence" value="ECO:0007669"/>
    <property type="project" value="UniProtKB-EC"/>
</dbReference>
<protein>
    <recommendedName>
        <fullName evidence="3 7">UDP-glucose 6-dehydrogenase</fullName>
        <ecNumber evidence="3 7">1.1.1.22</ecNumber>
    </recommendedName>
</protein>
<dbReference type="Gene3D" id="3.40.50.720">
    <property type="entry name" value="NAD(P)-binding Rossmann-like Domain"/>
    <property type="match status" value="2"/>
</dbReference>
<keyword evidence="4 7" id="KW-0560">Oxidoreductase</keyword>
<dbReference type="InterPro" id="IPR028357">
    <property type="entry name" value="UDPglc_DH_bac"/>
</dbReference>
<proteinExistence type="inferred from homology"/>
<name>A0A931CA87_9ACTN</name>
<feature type="binding site" evidence="10">
    <location>
        <position position="84"/>
    </location>
    <ligand>
        <name>NAD(+)</name>
        <dbReference type="ChEBI" id="CHEBI:57540"/>
    </ligand>
</feature>
<evidence type="ECO:0000256" key="5">
    <source>
        <dbReference type="ARBA" id="ARBA00023027"/>
    </source>
</evidence>
<feature type="binding site" evidence="10">
    <location>
        <position position="284"/>
    </location>
    <ligand>
        <name>NAD(+)</name>
        <dbReference type="ChEBI" id="CHEBI:57540"/>
    </ligand>
</feature>
<evidence type="ECO:0000256" key="7">
    <source>
        <dbReference type="PIRNR" id="PIRNR000124"/>
    </source>
</evidence>
<dbReference type="Proteomes" id="UP000598146">
    <property type="component" value="Unassembled WGS sequence"/>
</dbReference>
<feature type="binding site" evidence="10">
    <location>
        <position position="158"/>
    </location>
    <ligand>
        <name>NAD(+)</name>
        <dbReference type="ChEBI" id="CHEBI:57540"/>
    </ligand>
</feature>
<feature type="binding site" evidence="10">
    <location>
        <position position="120"/>
    </location>
    <ligand>
        <name>NAD(+)</name>
        <dbReference type="ChEBI" id="CHEBI:57540"/>
    </ligand>
</feature>
<evidence type="ECO:0000256" key="6">
    <source>
        <dbReference type="ARBA" id="ARBA00047473"/>
    </source>
</evidence>
<dbReference type="Pfam" id="PF03721">
    <property type="entry name" value="UDPG_MGDP_dh_N"/>
    <property type="match status" value="1"/>
</dbReference>
<dbReference type="InterPro" id="IPR001732">
    <property type="entry name" value="UDP-Glc/GDP-Man_DH_N"/>
</dbReference>
<dbReference type="InterPro" id="IPR036291">
    <property type="entry name" value="NAD(P)-bd_dom_sf"/>
</dbReference>
<evidence type="ECO:0000313" key="13">
    <source>
        <dbReference type="Proteomes" id="UP000598146"/>
    </source>
</evidence>
<dbReference type="InterPro" id="IPR036220">
    <property type="entry name" value="UDP-Glc/GDP-Man_DH_C_sf"/>
</dbReference>
<feature type="binding site" evidence="9">
    <location>
        <position position="278"/>
    </location>
    <ligand>
        <name>substrate</name>
    </ligand>
</feature>
<evidence type="ECO:0000256" key="4">
    <source>
        <dbReference type="ARBA" id="ARBA00023002"/>
    </source>
</evidence>
<evidence type="ECO:0000256" key="2">
    <source>
        <dbReference type="ARBA" id="ARBA00006601"/>
    </source>
</evidence>
<dbReference type="SUPFAM" id="SSF48179">
    <property type="entry name" value="6-phosphogluconate dehydrogenase C-terminal domain-like"/>
    <property type="match status" value="1"/>
</dbReference>
<keyword evidence="5 7" id="KW-0520">NAD</keyword>
<evidence type="ECO:0000256" key="10">
    <source>
        <dbReference type="PIRSR" id="PIRSR500134-3"/>
    </source>
</evidence>
<evidence type="ECO:0000256" key="8">
    <source>
        <dbReference type="PIRSR" id="PIRSR500134-1"/>
    </source>
</evidence>
<feature type="active site" description="Nucleophile" evidence="8">
    <location>
        <position position="281"/>
    </location>
</feature>
<dbReference type="PIRSF" id="PIRSF000124">
    <property type="entry name" value="UDPglc_GDPman_dh"/>
    <property type="match status" value="1"/>
</dbReference>
<dbReference type="Pfam" id="PF00984">
    <property type="entry name" value="UDPG_MGDP_dh"/>
    <property type="match status" value="1"/>
</dbReference>
<dbReference type="SUPFAM" id="SSF51735">
    <property type="entry name" value="NAD(P)-binding Rossmann-fold domains"/>
    <property type="match status" value="1"/>
</dbReference>
<dbReference type="PANTHER" id="PTHR43750">
    <property type="entry name" value="UDP-GLUCOSE 6-DEHYDROGENASE TUAD"/>
    <property type="match status" value="1"/>
</dbReference>
<evidence type="ECO:0000256" key="1">
    <source>
        <dbReference type="ARBA" id="ARBA00004701"/>
    </source>
</evidence>
<dbReference type="InterPro" id="IPR008927">
    <property type="entry name" value="6-PGluconate_DH-like_C_sf"/>
</dbReference>
<feature type="domain" description="UDP-glucose/GDP-mannose dehydrogenase C-terminal" evidence="11">
    <location>
        <begin position="334"/>
        <end position="437"/>
    </location>
</feature>
<comment type="caution">
    <text evidence="12">The sequence shown here is derived from an EMBL/GenBank/DDBJ whole genome shotgun (WGS) entry which is preliminary data.</text>
</comment>
<evidence type="ECO:0000313" key="12">
    <source>
        <dbReference type="EMBL" id="MBG0561175.1"/>
    </source>
</evidence>
<dbReference type="RefSeq" id="WP_196412985.1">
    <property type="nucleotide sequence ID" value="NZ_JADQTO010000003.1"/>
</dbReference>
<feature type="binding site" evidence="9">
    <location>
        <begin position="270"/>
        <end position="274"/>
    </location>
    <ligand>
        <name>substrate</name>
    </ligand>
</feature>
<evidence type="ECO:0000259" key="11">
    <source>
        <dbReference type="SMART" id="SM00984"/>
    </source>
</evidence>
<dbReference type="InterPro" id="IPR014026">
    <property type="entry name" value="UDP-Glc/GDP-Man_DH_dimer"/>
</dbReference>
<sequence length="452" mass="49317">MKVCVVGTGYVGLTTGVSLAFLGHEVTCVDLDQAKVDMLRAGRCPIYEPGMEELLAEAAPNLTFTTSYDDGVPGADVVFVAVQTPSAEDGSPDLRYLRSAAESVAQALNHDFTVVVNKSTVPIGSGNWVDAILRDSFTQRSETPGEFAVASNPEFLREGNAIADTLYPDRIVIGSDNPRSLEVLNRLYRPIINQTFTPPTFLPRPEDVSAVPLVSTDLASAELIKYAANAFLALKISYANEIGQLAAKVGADITEVARGMGLDQRIGSRFLQSGVGWGGSCFGKDTKALIATAAEYNLEMPIVKAARDVNQRQRAIAVERLQDELRILKGRKIGLLGLAFKPNTDDLRDAPALDIANSLLARGARVKLHDPVATERFRVEQPELAPYLSETIDDLFADCDAVVLVTEWAQYLELDWSKFVGLMRTPVVLDGRHVLDAERMRRMGYRYLAVAR</sequence>
<dbReference type="Gene3D" id="1.20.5.100">
    <property type="entry name" value="Cytochrome c1, transmembrane anchor, C-terminal"/>
    <property type="match status" value="1"/>
</dbReference>
<dbReference type="PIRSF" id="PIRSF500134">
    <property type="entry name" value="UDPglc_DH_bac"/>
    <property type="match status" value="1"/>
</dbReference>
<feature type="binding site" evidence="10">
    <location>
        <position position="348"/>
    </location>
    <ligand>
        <name>NAD(+)</name>
        <dbReference type="ChEBI" id="CHEBI:57540"/>
    </ligand>
</feature>
<feature type="binding site" evidence="9">
    <location>
        <position position="225"/>
    </location>
    <ligand>
        <name>substrate</name>
    </ligand>
</feature>
<dbReference type="SUPFAM" id="SSF52413">
    <property type="entry name" value="UDP-glucose/GDP-mannose dehydrogenase C-terminal domain"/>
    <property type="match status" value="1"/>
</dbReference>
<organism evidence="12 13">
    <name type="scientific">Actinoplanes aureus</name>
    <dbReference type="NCBI Taxonomy" id="2792083"/>
    <lineage>
        <taxon>Bacteria</taxon>
        <taxon>Bacillati</taxon>
        <taxon>Actinomycetota</taxon>
        <taxon>Actinomycetes</taxon>
        <taxon>Micromonosporales</taxon>
        <taxon>Micromonosporaceae</taxon>
        <taxon>Actinoplanes</taxon>
    </lineage>
</organism>
<dbReference type="EMBL" id="JADQTO010000003">
    <property type="protein sequence ID" value="MBG0561175.1"/>
    <property type="molecule type" value="Genomic_DNA"/>
</dbReference>
<dbReference type="EC" id="1.1.1.22" evidence="3 7"/>
<keyword evidence="13" id="KW-1185">Reference proteome</keyword>
<dbReference type="NCBIfam" id="TIGR03026">
    <property type="entry name" value="NDP-sugDHase"/>
    <property type="match status" value="1"/>
</dbReference>
<dbReference type="InterPro" id="IPR017476">
    <property type="entry name" value="UDP-Glc/GDP-Man"/>
</dbReference>
<feature type="binding site" evidence="9">
    <location>
        <begin position="155"/>
        <end position="158"/>
    </location>
    <ligand>
        <name>substrate</name>
    </ligand>
</feature>
<comment type="similarity">
    <text evidence="2 7">Belongs to the UDP-glucose/GDP-mannose dehydrogenase family.</text>
</comment>
<evidence type="ECO:0000256" key="9">
    <source>
        <dbReference type="PIRSR" id="PIRSR500134-2"/>
    </source>
</evidence>
<dbReference type="GO" id="GO:0000271">
    <property type="term" value="P:polysaccharide biosynthetic process"/>
    <property type="evidence" value="ECO:0007669"/>
    <property type="project" value="InterPro"/>
</dbReference>
<dbReference type="GO" id="GO:0051287">
    <property type="term" value="F:NAD binding"/>
    <property type="evidence" value="ECO:0007669"/>
    <property type="project" value="InterPro"/>
</dbReference>